<feature type="DNA-binding region" description="OmpR/PhoB-type" evidence="6">
    <location>
        <begin position="1"/>
        <end position="94"/>
    </location>
</feature>
<evidence type="ECO:0000256" key="2">
    <source>
        <dbReference type="ARBA" id="ARBA00023012"/>
    </source>
</evidence>
<accession>A0ABU3AJ67</accession>
<dbReference type="SMART" id="SM00862">
    <property type="entry name" value="Trans_reg_C"/>
    <property type="match status" value="1"/>
</dbReference>
<dbReference type="InterPro" id="IPR042197">
    <property type="entry name" value="Apaf_helical"/>
</dbReference>
<keyword evidence="2" id="KW-0902">Two-component regulatory system</keyword>
<dbReference type="InterPro" id="IPR005158">
    <property type="entry name" value="BTAD"/>
</dbReference>
<evidence type="ECO:0000256" key="3">
    <source>
        <dbReference type="ARBA" id="ARBA00023015"/>
    </source>
</evidence>
<keyword evidence="4 6" id="KW-0238">DNA-binding</keyword>
<dbReference type="InterPro" id="IPR036388">
    <property type="entry name" value="WH-like_DNA-bd_sf"/>
</dbReference>
<evidence type="ECO:0000313" key="9">
    <source>
        <dbReference type="Proteomes" id="UP001180724"/>
    </source>
</evidence>
<dbReference type="InterPro" id="IPR016032">
    <property type="entry name" value="Sig_transdc_resp-reg_C-effctor"/>
</dbReference>
<evidence type="ECO:0000256" key="6">
    <source>
        <dbReference type="PROSITE-ProRule" id="PRU01091"/>
    </source>
</evidence>
<dbReference type="Pfam" id="PF13191">
    <property type="entry name" value="AAA_16"/>
    <property type="match status" value="1"/>
</dbReference>
<evidence type="ECO:0000259" key="7">
    <source>
        <dbReference type="PROSITE" id="PS51755"/>
    </source>
</evidence>
<dbReference type="Gene3D" id="1.10.10.10">
    <property type="entry name" value="Winged helix-like DNA-binding domain superfamily/Winged helix DNA-binding domain"/>
    <property type="match status" value="1"/>
</dbReference>
<dbReference type="SMART" id="SM01043">
    <property type="entry name" value="BTAD"/>
    <property type="match status" value="1"/>
</dbReference>
<dbReference type="Proteomes" id="UP001180724">
    <property type="component" value="Unassembled WGS sequence"/>
</dbReference>
<keyword evidence="9" id="KW-1185">Reference proteome</keyword>
<dbReference type="PANTHER" id="PTHR35807:SF1">
    <property type="entry name" value="TRANSCRIPTIONAL REGULATOR REDD"/>
    <property type="match status" value="1"/>
</dbReference>
<dbReference type="PANTHER" id="PTHR35807">
    <property type="entry name" value="TRANSCRIPTIONAL REGULATOR REDD-RELATED"/>
    <property type="match status" value="1"/>
</dbReference>
<feature type="domain" description="OmpR/PhoB-type" evidence="7">
    <location>
        <begin position="1"/>
        <end position="94"/>
    </location>
</feature>
<dbReference type="Gene3D" id="1.25.40.10">
    <property type="entry name" value="Tetratricopeptide repeat domain"/>
    <property type="match status" value="1"/>
</dbReference>
<reference evidence="8" key="1">
    <citation type="submission" date="2024-05" db="EMBL/GenBank/DDBJ databases">
        <title>30 novel species of actinomycetes from the DSMZ collection.</title>
        <authorList>
            <person name="Nouioui I."/>
        </authorList>
    </citation>
    <scope>NUCLEOTIDE SEQUENCE</scope>
    <source>
        <strain evidence="8">DSM 40712</strain>
    </source>
</reference>
<dbReference type="PRINTS" id="PR00364">
    <property type="entry name" value="DISEASERSIST"/>
</dbReference>
<evidence type="ECO:0000256" key="1">
    <source>
        <dbReference type="ARBA" id="ARBA00005820"/>
    </source>
</evidence>
<dbReference type="EMBL" id="JAVRFH010000005">
    <property type="protein sequence ID" value="MDT0610034.1"/>
    <property type="molecule type" value="Genomic_DNA"/>
</dbReference>
<dbReference type="InterPro" id="IPR051677">
    <property type="entry name" value="AfsR-DnrI-RedD_regulator"/>
</dbReference>
<keyword evidence="5" id="KW-0804">Transcription</keyword>
<dbReference type="CDD" id="cd15831">
    <property type="entry name" value="BTAD"/>
    <property type="match status" value="1"/>
</dbReference>
<sequence length="588" mass="63510">MHLPLQFRLLGPVSAVRHGVRLPLSGTKIHTVLAALLLAGGRAVSDDRLSDMLWGDTPPPTHSAQIYTYVSRLRKQFGGGVEILRQGPGYVLQAEAGQVDFFVFDRLRRKGQQALEEGRHPQAAQLLADALACFTGDPLENTTEHLLQAERPRLESLRTEVLEQRIEADLACGRHRALIAELTALVSQFPMAEPLRAYLITALYRSSHQAEAVRVYEEGRRVLDEQLGVAPGPQLSEAYLSMLRGEPLPVQVRQPTPLPSRTTAFTGRAVQLARLRLLLRSGGPGPRTAQITGMAGSGKSALAAEVAHELAADFPDGVLHAVLQDSDGAARPLTEVVTELLHDLGEPGVPGRADRADLMGLIRRYRARTARGRLLVILDGVASDSRVAPLLPTDPTAAALITGRTRLASVPAVHTVALDPLPDEEGLALLSALVGPGRVAAEPDAARDVVRYCAGLPLALRIAGARLVSRPHWSMSRLSAVLREPAGRLHALSHGDADVRRSLEQGLHQLCPATRTALPWVSLLGQGPFTARLLADATGLAETQAQRILEDLVDATLLDVEPPAGDDVHRYRFHPLVLLFAESLPRDR</sequence>
<dbReference type="PROSITE" id="PS51755">
    <property type="entry name" value="OMPR_PHOB"/>
    <property type="match status" value="1"/>
</dbReference>
<dbReference type="InterPro" id="IPR001867">
    <property type="entry name" value="OmpR/PhoB-type_DNA-bd"/>
</dbReference>
<dbReference type="RefSeq" id="WP_311571574.1">
    <property type="nucleotide sequence ID" value="NZ_JAVRFH010000005.1"/>
</dbReference>
<evidence type="ECO:0000313" key="8">
    <source>
        <dbReference type="EMBL" id="MDT0610034.1"/>
    </source>
</evidence>
<dbReference type="SUPFAM" id="SSF48452">
    <property type="entry name" value="TPR-like"/>
    <property type="match status" value="1"/>
</dbReference>
<dbReference type="SUPFAM" id="SSF46894">
    <property type="entry name" value="C-terminal effector domain of the bipartite response regulators"/>
    <property type="match status" value="1"/>
</dbReference>
<dbReference type="Gene3D" id="1.10.8.430">
    <property type="entry name" value="Helical domain of apoptotic protease-activating factors"/>
    <property type="match status" value="1"/>
</dbReference>
<dbReference type="SUPFAM" id="SSF52540">
    <property type="entry name" value="P-loop containing nucleoside triphosphate hydrolases"/>
    <property type="match status" value="1"/>
</dbReference>
<evidence type="ECO:0000256" key="5">
    <source>
        <dbReference type="ARBA" id="ARBA00023163"/>
    </source>
</evidence>
<dbReference type="Pfam" id="PF03704">
    <property type="entry name" value="BTAD"/>
    <property type="match status" value="1"/>
</dbReference>
<dbReference type="InterPro" id="IPR041664">
    <property type="entry name" value="AAA_16"/>
</dbReference>
<gene>
    <name evidence="8" type="ORF">RM812_07295</name>
</gene>
<organism evidence="8 9">
    <name type="scientific">Streptomyces lancefieldiae</name>
    <dbReference type="NCBI Taxonomy" id="3075520"/>
    <lineage>
        <taxon>Bacteria</taxon>
        <taxon>Bacillati</taxon>
        <taxon>Actinomycetota</taxon>
        <taxon>Actinomycetes</taxon>
        <taxon>Kitasatosporales</taxon>
        <taxon>Streptomycetaceae</taxon>
        <taxon>Streptomyces</taxon>
    </lineage>
</organism>
<dbReference type="InterPro" id="IPR011990">
    <property type="entry name" value="TPR-like_helical_dom_sf"/>
</dbReference>
<proteinExistence type="inferred from homology"/>
<protein>
    <submittedName>
        <fullName evidence="8">BTAD domain-containing putative transcriptional regulator</fullName>
    </submittedName>
</protein>
<name>A0ABU3AJ67_9ACTN</name>
<comment type="caution">
    <text evidence="8">The sequence shown here is derived from an EMBL/GenBank/DDBJ whole genome shotgun (WGS) entry which is preliminary data.</text>
</comment>
<evidence type="ECO:0000256" key="4">
    <source>
        <dbReference type="ARBA" id="ARBA00023125"/>
    </source>
</evidence>
<comment type="similarity">
    <text evidence="1">Belongs to the AfsR/DnrI/RedD regulatory family.</text>
</comment>
<keyword evidence="3" id="KW-0805">Transcription regulation</keyword>
<dbReference type="InterPro" id="IPR027417">
    <property type="entry name" value="P-loop_NTPase"/>
</dbReference>